<dbReference type="InterPro" id="IPR011990">
    <property type="entry name" value="TPR-like_helical_dom_sf"/>
</dbReference>
<name>X1R9I0_9ZZZZ</name>
<dbReference type="SUPFAM" id="SSF48452">
    <property type="entry name" value="TPR-like"/>
    <property type="match status" value="1"/>
</dbReference>
<accession>X1R9I0</accession>
<sequence length="298" mass="35348">LEEDDENVELMEIEFGEDDKPCVVVTNGNEQKQIIAQLDKTAGKGNYTVIYLDDDYPGDDFDEVMDNDDLNDWTDEDWKEFFNGEKDLSGENRLIVTDYLYEYHFGKEESSNHFIPEEPSVIEDQITFEPIDEHYYYTSKEEKGKIEKMYYMTSEAPKKAIPVLKDLVKQYPDNPVYYNYLANAYLQADNIPASKKMVLSCYKKFPDYLFAKCNYADYLLDKDKIDEIPEVFDNKFELNQQLPEREKFHIGEVIGFYSVMCRYFTARDEIHIADHYYKILRKFNYMEYPVTERALDLL</sequence>
<dbReference type="Gene3D" id="1.25.40.10">
    <property type="entry name" value="Tetratricopeptide repeat domain"/>
    <property type="match status" value="1"/>
</dbReference>
<organism evidence="1">
    <name type="scientific">marine sediment metagenome</name>
    <dbReference type="NCBI Taxonomy" id="412755"/>
    <lineage>
        <taxon>unclassified sequences</taxon>
        <taxon>metagenomes</taxon>
        <taxon>ecological metagenomes</taxon>
    </lineage>
</organism>
<gene>
    <name evidence="1" type="ORF">S12H4_25797</name>
</gene>
<feature type="non-terminal residue" evidence="1">
    <location>
        <position position="1"/>
    </location>
</feature>
<reference evidence="1" key="1">
    <citation type="journal article" date="2014" name="Front. Microbiol.">
        <title>High frequency of phylogenetically diverse reductive dehalogenase-homologous genes in deep subseafloor sedimentary metagenomes.</title>
        <authorList>
            <person name="Kawai M."/>
            <person name="Futagami T."/>
            <person name="Toyoda A."/>
            <person name="Takaki Y."/>
            <person name="Nishi S."/>
            <person name="Hori S."/>
            <person name="Arai W."/>
            <person name="Tsubouchi T."/>
            <person name="Morono Y."/>
            <person name="Uchiyama I."/>
            <person name="Ito T."/>
            <person name="Fujiyama A."/>
            <person name="Inagaki F."/>
            <person name="Takami H."/>
        </authorList>
    </citation>
    <scope>NUCLEOTIDE SEQUENCE</scope>
    <source>
        <strain evidence="1">Expedition CK06-06</strain>
    </source>
</reference>
<protein>
    <recommendedName>
        <fullName evidence="2">Tetratricopeptide repeat protein</fullName>
    </recommendedName>
</protein>
<evidence type="ECO:0000313" key="1">
    <source>
        <dbReference type="EMBL" id="GAI77392.1"/>
    </source>
</evidence>
<evidence type="ECO:0008006" key="2">
    <source>
        <dbReference type="Google" id="ProtNLM"/>
    </source>
</evidence>
<proteinExistence type="predicted"/>
<dbReference type="EMBL" id="BARW01014576">
    <property type="protein sequence ID" value="GAI77392.1"/>
    <property type="molecule type" value="Genomic_DNA"/>
</dbReference>
<comment type="caution">
    <text evidence="1">The sequence shown here is derived from an EMBL/GenBank/DDBJ whole genome shotgun (WGS) entry which is preliminary data.</text>
</comment>
<dbReference type="AlphaFoldDB" id="X1R9I0"/>
<feature type="non-terminal residue" evidence="1">
    <location>
        <position position="298"/>
    </location>
</feature>